<keyword evidence="1" id="KW-0946">Virion</keyword>
<gene>
    <name evidence="1" type="ORF">CR164_05625</name>
</gene>
<evidence type="ECO:0000313" key="2">
    <source>
        <dbReference type="Proteomes" id="UP000246278"/>
    </source>
</evidence>
<comment type="caution">
    <text evidence="1">The sequence shown here is derived from an EMBL/GenBank/DDBJ whole genome shotgun (WGS) entry which is preliminary data.</text>
</comment>
<dbReference type="AlphaFoldDB" id="A0A317T7E6"/>
<dbReference type="OrthoDB" id="595389at2"/>
<keyword evidence="1" id="KW-0261">Viral envelope protein</keyword>
<dbReference type="EMBL" id="PDNZ01000003">
    <property type="protein sequence ID" value="PWW82582.1"/>
    <property type="molecule type" value="Genomic_DNA"/>
</dbReference>
<dbReference type="RefSeq" id="WP_110023059.1">
    <property type="nucleotide sequence ID" value="NZ_PDNZ01000003.1"/>
</dbReference>
<keyword evidence="2" id="KW-1185">Reference proteome</keyword>
<proteinExistence type="predicted"/>
<organism evidence="1 2">
    <name type="scientific">Prosthecochloris marina</name>
    <dbReference type="NCBI Taxonomy" id="2017681"/>
    <lineage>
        <taxon>Bacteria</taxon>
        <taxon>Pseudomonadati</taxon>
        <taxon>Chlorobiota</taxon>
        <taxon>Chlorobiia</taxon>
        <taxon>Chlorobiales</taxon>
        <taxon>Chlorobiaceae</taxon>
        <taxon>Prosthecochloris</taxon>
    </lineage>
</organism>
<accession>A0A317T7E6</accession>
<name>A0A317T7E6_9CHLB</name>
<protein>
    <submittedName>
        <fullName evidence="1">Chlorosome envelope protein B</fullName>
    </submittedName>
</protein>
<dbReference type="Proteomes" id="UP000246278">
    <property type="component" value="Unassembled WGS sequence"/>
</dbReference>
<sequence>MSNGSSNDLAGAISGLVDTVAKLGQQQIEVLNNGLKSVSDMVGPLGKTMTDMVGNMASTLNQVLQNVSSTIGGGSK</sequence>
<evidence type="ECO:0000313" key="1">
    <source>
        <dbReference type="EMBL" id="PWW82582.1"/>
    </source>
</evidence>
<reference evidence="2" key="1">
    <citation type="submission" date="2017-10" db="EMBL/GenBank/DDBJ databases">
        <authorList>
            <person name="Gaisin V.A."/>
            <person name="Rysina M.S."/>
            <person name="Grouzdev D.S."/>
        </authorList>
    </citation>
    <scope>NUCLEOTIDE SEQUENCE [LARGE SCALE GENOMIC DNA]</scope>
    <source>
        <strain evidence="2">V1</strain>
    </source>
</reference>